<evidence type="ECO:0000313" key="1">
    <source>
        <dbReference type="EMBL" id="KAJ0170994.1"/>
    </source>
</evidence>
<gene>
    <name evidence="1" type="ORF">K1T71_013766</name>
</gene>
<organism evidence="1 2">
    <name type="scientific">Dendrolimus kikuchii</name>
    <dbReference type="NCBI Taxonomy" id="765133"/>
    <lineage>
        <taxon>Eukaryota</taxon>
        <taxon>Metazoa</taxon>
        <taxon>Ecdysozoa</taxon>
        <taxon>Arthropoda</taxon>
        <taxon>Hexapoda</taxon>
        <taxon>Insecta</taxon>
        <taxon>Pterygota</taxon>
        <taxon>Neoptera</taxon>
        <taxon>Endopterygota</taxon>
        <taxon>Lepidoptera</taxon>
        <taxon>Glossata</taxon>
        <taxon>Ditrysia</taxon>
        <taxon>Bombycoidea</taxon>
        <taxon>Lasiocampidae</taxon>
        <taxon>Dendrolimus</taxon>
    </lineage>
</organism>
<comment type="caution">
    <text evidence="1">The sequence shown here is derived from an EMBL/GenBank/DDBJ whole genome shotgun (WGS) entry which is preliminary data.</text>
</comment>
<dbReference type="EMBL" id="CM034412">
    <property type="protein sequence ID" value="KAJ0170994.1"/>
    <property type="molecule type" value="Genomic_DNA"/>
</dbReference>
<protein>
    <submittedName>
        <fullName evidence="1">Uncharacterized protein</fullName>
    </submittedName>
</protein>
<proteinExistence type="predicted"/>
<sequence>MLREVPVAILHAENRRMRAEIDVLRGELALVQREFAAACADPARFAPPQPVPKTPPPTSTANLEQKRFAALEENLVLLLEDRFKTLEERIAPVRPAPPSTPVAPLGSGPRGDRTPPPSPSLISGRPAEEFPPLPTQRDSLETAAPSPPPSAHPAPPPPAAAAAEGWTTVGRRKRAKNQAPPSSGTTPVTTAAAAQPTRAQRRRERRRGGKGKGDVAQASASQPPPPPPPPARKETVARERRAPRVRPPKSSAVVLTLKSGAGDRGVTYASLLTQAKSNIRLADLGIEGGLRLRMARTGARMLVLPGASSAPKADALAERLRTAREDCVSSRLGPGRLHHGR</sequence>
<accession>A0ACC1CHS9</accession>
<name>A0ACC1CHS9_9NEOP</name>
<reference evidence="1 2" key="1">
    <citation type="journal article" date="2021" name="Front. Genet.">
        <title>Chromosome-Level Genome Assembly Reveals Significant Gene Expansion in the Toll and IMD Signaling Pathways of Dendrolimus kikuchii.</title>
        <authorList>
            <person name="Zhou J."/>
            <person name="Wu P."/>
            <person name="Xiong Z."/>
            <person name="Liu N."/>
            <person name="Zhao N."/>
            <person name="Ji M."/>
            <person name="Qiu Y."/>
            <person name="Yang B."/>
        </authorList>
    </citation>
    <scope>NUCLEOTIDE SEQUENCE [LARGE SCALE GENOMIC DNA]</scope>
    <source>
        <strain evidence="1">Ann1</strain>
    </source>
</reference>
<dbReference type="Proteomes" id="UP000824533">
    <property type="component" value="Linkage Group LG26"/>
</dbReference>
<evidence type="ECO:0000313" key="2">
    <source>
        <dbReference type="Proteomes" id="UP000824533"/>
    </source>
</evidence>
<keyword evidence="2" id="KW-1185">Reference proteome</keyword>